<protein>
    <submittedName>
        <fullName evidence="2">Pyrrolo-quinoline quinone</fullName>
    </submittedName>
</protein>
<dbReference type="Gene3D" id="2.130.10.10">
    <property type="entry name" value="YVTN repeat-like/Quinoprotein amine dehydrogenase"/>
    <property type="match status" value="1"/>
</dbReference>
<accession>B9XNS4</accession>
<dbReference type="PANTHER" id="PTHR34512">
    <property type="entry name" value="CELL SURFACE PROTEIN"/>
    <property type="match status" value="1"/>
</dbReference>
<dbReference type="OrthoDB" id="177521at2"/>
<dbReference type="Gene3D" id="2.40.10.480">
    <property type="match status" value="1"/>
</dbReference>
<dbReference type="Proteomes" id="UP000003688">
    <property type="component" value="Unassembled WGS sequence"/>
</dbReference>
<dbReference type="AlphaFoldDB" id="B9XNS4"/>
<gene>
    <name evidence="2" type="ORF">Cflav_PD1224</name>
</gene>
<dbReference type="PROSITE" id="PS51257">
    <property type="entry name" value="PROKAR_LIPOPROTEIN"/>
    <property type="match status" value="1"/>
</dbReference>
<dbReference type="InterPro" id="IPR002372">
    <property type="entry name" value="PQQ_rpt_dom"/>
</dbReference>
<dbReference type="Pfam" id="PF13360">
    <property type="entry name" value="PQQ_2"/>
    <property type="match status" value="1"/>
</dbReference>
<dbReference type="SMART" id="SM00564">
    <property type="entry name" value="PQQ"/>
    <property type="match status" value="4"/>
</dbReference>
<evidence type="ECO:0000259" key="1">
    <source>
        <dbReference type="Pfam" id="PF13360"/>
    </source>
</evidence>
<dbReference type="InterPro" id="IPR011047">
    <property type="entry name" value="Quinoprotein_ADH-like_sf"/>
</dbReference>
<evidence type="ECO:0000313" key="2">
    <source>
        <dbReference type="EMBL" id="EEF58497.1"/>
    </source>
</evidence>
<proteinExistence type="predicted"/>
<dbReference type="PANTHER" id="PTHR34512:SF30">
    <property type="entry name" value="OUTER MEMBRANE PROTEIN ASSEMBLY FACTOR BAMB"/>
    <property type="match status" value="1"/>
</dbReference>
<dbReference type="STRING" id="320771.Cflav_PD1224"/>
<dbReference type="EMBL" id="ABOX02000042">
    <property type="protein sequence ID" value="EEF58497.1"/>
    <property type="molecule type" value="Genomic_DNA"/>
</dbReference>
<comment type="caution">
    <text evidence="2">The sequence shown here is derived from an EMBL/GenBank/DDBJ whole genome shotgun (WGS) entry which is preliminary data.</text>
</comment>
<sequence precursor="true">MMALRVFFTASVIGALLSCAKAENWPGWRGPRGDGTSLEKNVPVHWSTTSNVLWKIELPGSGHASPILWEDRVFIVTALSDTQDRVLLCLDRKNGETLWQKTVLTAPLEGKHRLNTFASSTPVTDGEMVYVAFLDKKEMLVAAYDFKGEQKWVVHPGSFASMHGFCSSPVLFKDKVILNGDHDGDGYIVALDRETGQTLWKTPRPNHTRSYCAPVIRELGGRTQMVLTGSKCVASYDPNNGKLHWIIDGPTEQFVASPVYSEKTGLIYITGGFPEHHILAIKPDGQGNVTKTHVAWHSMKGAAYVPSPIISGDYFLIVSDQGMGNCFDSSSGKILWQERFGDHHASLVSANGLVYFLSDDGVTRVVKPGAEFHLEAQNELGETCFASPAISNGQIFIRGDKHLFCFGGK</sequence>
<name>B9XNS4_PEDPL</name>
<dbReference type="RefSeq" id="WP_007417460.1">
    <property type="nucleotide sequence ID" value="NZ_ABOX02000042.1"/>
</dbReference>
<keyword evidence="3" id="KW-1185">Reference proteome</keyword>
<dbReference type="InterPro" id="IPR018391">
    <property type="entry name" value="PQQ_b-propeller_rpt"/>
</dbReference>
<reference evidence="2 3" key="1">
    <citation type="journal article" date="2011" name="J. Bacteriol.">
        <title>Genome sequence of 'Pedosphaera parvula' Ellin514, an aerobic Verrucomicrobial isolate from pasture soil.</title>
        <authorList>
            <person name="Kant R."/>
            <person name="van Passel M.W."/>
            <person name="Sangwan P."/>
            <person name="Palva A."/>
            <person name="Lucas S."/>
            <person name="Copeland A."/>
            <person name="Lapidus A."/>
            <person name="Glavina Del Rio T."/>
            <person name="Dalin E."/>
            <person name="Tice H."/>
            <person name="Bruce D."/>
            <person name="Goodwin L."/>
            <person name="Pitluck S."/>
            <person name="Chertkov O."/>
            <person name="Larimer F.W."/>
            <person name="Land M.L."/>
            <person name="Hauser L."/>
            <person name="Brettin T.S."/>
            <person name="Detter J.C."/>
            <person name="Han S."/>
            <person name="de Vos W.M."/>
            <person name="Janssen P.H."/>
            <person name="Smidt H."/>
        </authorList>
    </citation>
    <scope>NUCLEOTIDE SEQUENCE [LARGE SCALE GENOMIC DNA]</scope>
    <source>
        <strain evidence="2 3">Ellin514</strain>
    </source>
</reference>
<dbReference type="SUPFAM" id="SSF50998">
    <property type="entry name" value="Quinoprotein alcohol dehydrogenase-like"/>
    <property type="match status" value="1"/>
</dbReference>
<dbReference type="InterPro" id="IPR015943">
    <property type="entry name" value="WD40/YVTN_repeat-like_dom_sf"/>
</dbReference>
<evidence type="ECO:0000313" key="3">
    <source>
        <dbReference type="Proteomes" id="UP000003688"/>
    </source>
</evidence>
<feature type="domain" description="Pyrrolo-quinoline quinone repeat" evidence="1">
    <location>
        <begin position="86"/>
        <end position="247"/>
    </location>
</feature>
<organism evidence="2 3">
    <name type="scientific">Pedosphaera parvula (strain Ellin514)</name>
    <dbReference type="NCBI Taxonomy" id="320771"/>
    <lineage>
        <taxon>Bacteria</taxon>
        <taxon>Pseudomonadati</taxon>
        <taxon>Verrucomicrobiota</taxon>
        <taxon>Pedosphaerae</taxon>
        <taxon>Pedosphaerales</taxon>
        <taxon>Pedosphaeraceae</taxon>
        <taxon>Pedosphaera</taxon>
    </lineage>
</organism>